<protein>
    <submittedName>
        <fullName evidence="2">Uncharacterized protein</fullName>
    </submittedName>
</protein>
<comment type="caution">
    <text evidence="2">The sequence shown here is derived from an EMBL/GenBank/DDBJ whole genome shotgun (WGS) entry which is preliminary data.</text>
</comment>
<evidence type="ECO:0000256" key="1">
    <source>
        <dbReference type="SAM" id="SignalP"/>
    </source>
</evidence>
<organism evidence="2 3">
    <name type="scientific">Paralvinella palmiformis</name>
    <dbReference type="NCBI Taxonomy" id="53620"/>
    <lineage>
        <taxon>Eukaryota</taxon>
        <taxon>Metazoa</taxon>
        <taxon>Spiralia</taxon>
        <taxon>Lophotrochozoa</taxon>
        <taxon>Annelida</taxon>
        <taxon>Polychaeta</taxon>
        <taxon>Sedentaria</taxon>
        <taxon>Canalipalpata</taxon>
        <taxon>Terebellida</taxon>
        <taxon>Terebelliformia</taxon>
        <taxon>Alvinellidae</taxon>
        <taxon>Paralvinella</taxon>
    </lineage>
</organism>
<keyword evidence="1" id="KW-0732">Signal</keyword>
<keyword evidence="3" id="KW-1185">Reference proteome</keyword>
<name>A0AAD9N7J5_9ANNE</name>
<dbReference type="Proteomes" id="UP001208570">
    <property type="component" value="Unassembled WGS sequence"/>
</dbReference>
<dbReference type="AlphaFoldDB" id="A0AAD9N7J5"/>
<evidence type="ECO:0000313" key="2">
    <source>
        <dbReference type="EMBL" id="KAK2157014.1"/>
    </source>
</evidence>
<feature type="signal peptide" evidence="1">
    <location>
        <begin position="1"/>
        <end position="26"/>
    </location>
</feature>
<evidence type="ECO:0000313" key="3">
    <source>
        <dbReference type="Proteomes" id="UP001208570"/>
    </source>
</evidence>
<proteinExistence type="predicted"/>
<gene>
    <name evidence="2" type="ORF">LSH36_200g00001</name>
</gene>
<accession>A0AAD9N7J5</accession>
<dbReference type="EMBL" id="JAODUP010000200">
    <property type="protein sequence ID" value="KAK2157014.1"/>
    <property type="molecule type" value="Genomic_DNA"/>
</dbReference>
<feature type="chain" id="PRO_5042003249" evidence="1">
    <location>
        <begin position="27"/>
        <end position="116"/>
    </location>
</feature>
<sequence length="116" mass="13309">MDMNHHICLLLLCSVLQYARVEPASALTEYAEQTPNIAEVKIILRALDVIDNGDGTSKSRFRVVSDHDRTRIQNNLRQSLMDLLMRKSRAKFATPAKRGFWFSKNPKRICQGDIFC</sequence>
<reference evidence="2" key="1">
    <citation type="journal article" date="2023" name="Mol. Biol. Evol.">
        <title>Third-Generation Sequencing Reveals the Adaptive Role of the Epigenome in Three Deep-Sea Polychaetes.</title>
        <authorList>
            <person name="Perez M."/>
            <person name="Aroh O."/>
            <person name="Sun Y."/>
            <person name="Lan Y."/>
            <person name="Juniper S.K."/>
            <person name="Young C.R."/>
            <person name="Angers B."/>
            <person name="Qian P.Y."/>
        </authorList>
    </citation>
    <scope>NUCLEOTIDE SEQUENCE</scope>
    <source>
        <strain evidence="2">P08H-3</strain>
    </source>
</reference>